<gene>
    <name evidence="2" type="ORF">Bca52824_093649</name>
</gene>
<sequence>MNRLMRYREVLSLDTKGWSTDDSSVGDTCRGTEADAADMVLNKVIDYIRREYNISHVIIQIERHFKPRDSAKPTTQAQKQQQLASIISEQREEEEKENQTSKEHRRDGESEDDSHCG</sequence>
<name>A0A8X7P5E2_BRACI</name>
<protein>
    <submittedName>
        <fullName evidence="2">Uncharacterized protein</fullName>
    </submittedName>
</protein>
<dbReference type="EMBL" id="JAAMPC010000079">
    <property type="protein sequence ID" value="KAG2244518.1"/>
    <property type="molecule type" value="Genomic_DNA"/>
</dbReference>
<reference evidence="2 3" key="1">
    <citation type="submission" date="2020-02" db="EMBL/GenBank/DDBJ databases">
        <authorList>
            <person name="Ma Q."/>
            <person name="Huang Y."/>
            <person name="Song X."/>
            <person name="Pei D."/>
        </authorList>
    </citation>
    <scope>NUCLEOTIDE SEQUENCE [LARGE SCALE GENOMIC DNA]</scope>
    <source>
        <strain evidence="2">Sxm20200214</strain>
        <tissue evidence="2">Leaf</tissue>
    </source>
</reference>
<keyword evidence="3" id="KW-1185">Reference proteome</keyword>
<evidence type="ECO:0000256" key="1">
    <source>
        <dbReference type="SAM" id="MobiDB-lite"/>
    </source>
</evidence>
<feature type="compositionally biased region" description="Basic and acidic residues" evidence="1">
    <location>
        <begin position="97"/>
        <end position="117"/>
    </location>
</feature>
<organism evidence="2 3">
    <name type="scientific">Brassica carinata</name>
    <name type="common">Ethiopian mustard</name>
    <name type="synonym">Abyssinian cabbage</name>
    <dbReference type="NCBI Taxonomy" id="52824"/>
    <lineage>
        <taxon>Eukaryota</taxon>
        <taxon>Viridiplantae</taxon>
        <taxon>Streptophyta</taxon>
        <taxon>Embryophyta</taxon>
        <taxon>Tracheophyta</taxon>
        <taxon>Spermatophyta</taxon>
        <taxon>Magnoliopsida</taxon>
        <taxon>eudicotyledons</taxon>
        <taxon>Gunneridae</taxon>
        <taxon>Pentapetalae</taxon>
        <taxon>rosids</taxon>
        <taxon>malvids</taxon>
        <taxon>Brassicales</taxon>
        <taxon>Brassicaceae</taxon>
        <taxon>Brassiceae</taxon>
        <taxon>Brassica</taxon>
    </lineage>
</organism>
<feature type="compositionally biased region" description="Low complexity" evidence="1">
    <location>
        <begin position="72"/>
        <end position="82"/>
    </location>
</feature>
<evidence type="ECO:0000313" key="2">
    <source>
        <dbReference type="EMBL" id="KAG2244518.1"/>
    </source>
</evidence>
<dbReference type="AlphaFoldDB" id="A0A8X7P5E2"/>
<proteinExistence type="predicted"/>
<dbReference type="Proteomes" id="UP000886595">
    <property type="component" value="Unassembled WGS sequence"/>
</dbReference>
<comment type="caution">
    <text evidence="2">The sequence shown here is derived from an EMBL/GenBank/DDBJ whole genome shotgun (WGS) entry which is preliminary data.</text>
</comment>
<feature type="region of interest" description="Disordered" evidence="1">
    <location>
        <begin position="68"/>
        <end position="117"/>
    </location>
</feature>
<evidence type="ECO:0000313" key="3">
    <source>
        <dbReference type="Proteomes" id="UP000886595"/>
    </source>
</evidence>
<accession>A0A8X7P5E2</accession>